<feature type="transmembrane region" description="Helical" evidence="11">
    <location>
        <begin position="897"/>
        <end position="920"/>
    </location>
</feature>
<evidence type="ECO:0000256" key="10">
    <source>
        <dbReference type="SAM" id="MobiDB-lite"/>
    </source>
</evidence>
<dbReference type="PRINTS" id="PR01434">
    <property type="entry name" value="NADHDHGNASE5"/>
</dbReference>
<feature type="transmembrane region" description="Helical" evidence="11">
    <location>
        <begin position="628"/>
        <end position="646"/>
    </location>
</feature>
<dbReference type="Pfam" id="PF00662">
    <property type="entry name" value="Proton_antipo_N"/>
    <property type="match status" value="1"/>
</dbReference>
<dbReference type="Gene3D" id="1.20.120.1200">
    <property type="entry name" value="NADH-ubiquinone/plastoquinone oxidoreductase chain 6, subunit NuoJ"/>
    <property type="match status" value="1"/>
</dbReference>
<feature type="transmembrane region" description="Helical" evidence="11">
    <location>
        <begin position="306"/>
        <end position="325"/>
    </location>
</feature>
<dbReference type="InterPro" id="IPR042106">
    <property type="entry name" value="Nuo/plastoQ_OxRdtase_6_NuoJ"/>
</dbReference>
<feature type="transmembrane region" description="Helical" evidence="11">
    <location>
        <begin position="158"/>
        <end position="180"/>
    </location>
</feature>
<evidence type="ECO:0000256" key="8">
    <source>
        <dbReference type="ARBA" id="ARBA00023136"/>
    </source>
</evidence>
<dbReference type="PANTHER" id="PTHR43373:SF1">
    <property type="entry name" value="NA(+)_H(+) ANTIPORTER SUBUNIT A"/>
    <property type="match status" value="1"/>
</dbReference>
<dbReference type="KEGG" id="flh:EJ997_08995"/>
<dbReference type="Pfam" id="PF20501">
    <property type="entry name" value="MbhE"/>
    <property type="match status" value="1"/>
</dbReference>
<feature type="transmembrane region" description="Helical" evidence="11">
    <location>
        <begin position="457"/>
        <end position="479"/>
    </location>
</feature>
<keyword evidence="8 11" id="KW-0472">Membrane</keyword>
<feature type="transmembrane region" description="Helical" evidence="11">
    <location>
        <begin position="279"/>
        <end position="299"/>
    </location>
</feature>
<keyword evidence="18" id="KW-1185">Reference proteome</keyword>
<evidence type="ECO:0000256" key="2">
    <source>
        <dbReference type="ARBA" id="ARBA00022448"/>
    </source>
</evidence>
<feature type="transmembrane region" description="Helical" evidence="11">
    <location>
        <begin position="74"/>
        <end position="93"/>
    </location>
</feature>
<evidence type="ECO:0000259" key="16">
    <source>
        <dbReference type="Pfam" id="PF20501"/>
    </source>
</evidence>
<evidence type="ECO:0000256" key="5">
    <source>
        <dbReference type="ARBA" id="ARBA00022692"/>
    </source>
</evidence>
<feature type="transmembrane region" description="Helical" evidence="11">
    <location>
        <begin position="569"/>
        <end position="590"/>
    </location>
</feature>
<feature type="transmembrane region" description="Helical" evidence="11">
    <location>
        <begin position="499"/>
        <end position="523"/>
    </location>
</feature>
<comment type="subcellular location">
    <subcellularLocation>
        <location evidence="1">Cell membrane</location>
        <topology evidence="1">Multi-pass membrane protein</topology>
    </subcellularLocation>
    <subcellularLocation>
        <location evidence="9">Membrane</location>
        <topology evidence="9">Multi-pass membrane protein</topology>
    </subcellularLocation>
</comment>
<protein>
    <submittedName>
        <fullName evidence="17">Na+/H+ antiporter subunit A</fullName>
    </submittedName>
</protein>
<evidence type="ECO:0000259" key="12">
    <source>
        <dbReference type="Pfam" id="PF00361"/>
    </source>
</evidence>
<dbReference type="Pfam" id="PF04039">
    <property type="entry name" value="MnhB"/>
    <property type="match status" value="1"/>
</dbReference>
<dbReference type="InterPro" id="IPR046806">
    <property type="entry name" value="MrpA_C/MbhE"/>
</dbReference>
<sequence>MVQIFIAFMVVALAMPVVMKWLGREGFFVASIVPLVGLIWTIAQGPRVLAGDYPVQTVTWVAELGLAGDFRLDTLSWIMSLLVNGVGALVLIYSARYFSRKASGLGRFAGFFVAFAGAMFGLVTTDNTLIMYIMWELTTVFSFLLIGHYRGRRASRRAAMEAIIVTTAGGLAMLGGIILLGELPGGSYSLTELVQAGADGTLLEGARASMGTGYVATAVVLVLLGALSKSAIFPFHFWLPAAMAAPTPTSAYLHAAAMVKAGVYLVARMAPGFADQTVWMWVILPAGLFTMIISGYRALRQNDTKLILAYGTVSQLGFMMVLVGYGTAEMALAGLAVLTAHALFKSCLFLCVGIVDMSTGTRDLRELSGVGRRRPFLAVAAGIAVLSMAGIPPFAGYVGKEAALHALTHGSTQDMVVAWVIVVGSVLTLAYGLRFWWGCFWDKPGVEPIELKNKSRIILTPPVLLAIASLALGLVPSWWEGLLKGHANLNPGEPGHLTLWAGFGLPVIMTGLIIAGGIILFVIRKPFERFQRRVAVPFSAEGGYRRTIVGLENLAGDITGRTQSGSQPMYLTITLIVMAAAGSTALIFGGTSIAADYRWYDTVAQVPVVIIASIAAVLAARARRRLKAVLLLSLSGYCVALIYELHGAPDLALTQVLVETITLVVFVLVLRRLPAYFSNRPMATSRWFRASLGVVVGVCVAGFAFFAANARQHRPISSDFASEAYDFGYGQNVVNVTLVDIRAWDTMGEISVLVACAIGVASLLFIRDRKARTDPLRNIARPGMHDRVWRVEETDDHTKVLDEQNLKYVQDHQVREPGRNNLWLPAANTLAAARRSVIFEVGTRLVYHTMLIGSLFLLFSGHNLPGGGFAGGLLAGIALTLRYLAGGRYELGAAIPMHPGVLMGGGLMVATTAALFPILLGGSALQTAAFEFTLPVFGDVKFATAMVFDVGVYLVVVGLVLEILRSMGAEIDRHGEIEGLDDDGMSVPTPQSDRRKEAVTKRDAVEGLK</sequence>
<keyword evidence="7" id="KW-0406">Ion transport</keyword>
<dbReference type="InterPro" id="IPR050616">
    <property type="entry name" value="CPA3_Na-H_Antiporter_A"/>
</dbReference>
<dbReference type="InterPro" id="IPR025383">
    <property type="entry name" value="MrpA_C/MbhD"/>
</dbReference>
<feature type="transmembrane region" description="Helical" evidence="11">
    <location>
        <begin position="868"/>
        <end position="885"/>
    </location>
</feature>
<feature type="transmembrane region" description="Helical" evidence="11">
    <location>
        <begin position="652"/>
        <end position="670"/>
    </location>
</feature>
<accession>A0A3Q9G4S6</accession>
<dbReference type="Pfam" id="PF13244">
    <property type="entry name" value="MbhD"/>
    <property type="match status" value="1"/>
</dbReference>
<keyword evidence="4" id="KW-1003">Cell membrane</keyword>
<evidence type="ECO:0000259" key="15">
    <source>
        <dbReference type="Pfam" id="PF13244"/>
    </source>
</evidence>
<feature type="domain" description="MrpA C-terminal/MbhE" evidence="16">
    <location>
        <begin position="690"/>
        <end position="764"/>
    </location>
</feature>
<feature type="transmembrane region" description="Helical" evidence="11">
    <location>
        <begin position="940"/>
        <end position="964"/>
    </location>
</feature>
<dbReference type="OrthoDB" id="9811798at2"/>
<dbReference type="Proteomes" id="UP000280344">
    <property type="component" value="Chromosome"/>
</dbReference>
<feature type="transmembrane region" description="Helical" evidence="11">
    <location>
        <begin position="214"/>
        <end position="239"/>
    </location>
</feature>
<proteinExistence type="predicted"/>
<dbReference type="GO" id="GO:0005886">
    <property type="term" value="C:plasma membrane"/>
    <property type="evidence" value="ECO:0007669"/>
    <property type="project" value="UniProtKB-SubCell"/>
</dbReference>
<keyword evidence="5 9" id="KW-0812">Transmembrane</keyword>
<dbReference type="RefSeq" id="WP_126704253.1">
    <property type="nucleotide sequence ID" value="NZ_CP034593.1"/>
</dbReference>
<dbReference type="GO" id="GO:0006811">
    <property type="term" value="P:monoatomic ion transport"/>
    <property type="evidence" value="ECO:0007669"/>
    <property type="project" value="UniProtKB-KW"/>
</dbReference>
<evidence type="ECO:0000256" key="1">
    <source>
        <dbReference type="ARBA" id="ARBA00004651"/>
    </source>
</evidence>
<evidence type="ECO:0000256" key="6">
    <source>
        <dbReference type="ARBA" id="ARBA00022989"/>
    </source>
</evidence>
<feature type="transmembrane region" description="Helical" evidence="11">
    <location>
        <begin position="27"/>
        <end position="43"/>
    </location>
</feature>
<reference evidence="17 18" key="1">
    <citation type="submission" date="2018-12" db="EMBL/GenBank/DDBJ databases">
        <title>Complete genome sequence of Flaviflexus sp. H23T48.</title>
        <authorList>
            <person name="Bae J.-W."/>
            <person name="Lee J.-Y."/>
        </authorList>
    </citation>
    <scope>NUCLEOTIDE SEQUENCE [LARGE SCALE GENOMIC DNA]</scope>
    <source>
        <strain evidence="17 18">H23T48</strain>
    </source>
</reference>
<name>A0A3Q9G4S6_9ACTO</name>
<evidence type="ECO:0000256" key="3">
    <source>
        <dbReference type="ARBA" id="ARBA00022449"/>
    </source>
</evidence>
<dbReference type="InterPro" id="IPR007182">
    <property type="entry name" value="MnhB"/>
</dbReference>
<feature type="transmembrane region" description="Helical" evidence="11">
    <location>
        <begin position="750"/>
        <end position="767"/>
    </location>
</feature>
<dbReference type="InterPro" id="IPR001750">
    <property type="entry name" value="ND/Mrp_TM"/>
</dbReference>
<dbReference type="InterPro" id="IPR001516">
    <property type="entry name" value="Proton_antipo_N"/>
</dbReference>
<evidence type="ECO:0000313" key="18">
    <source>
        <dbReference type="Proteomes" id="UP000280344"/>
    </source>
</evidence>
<dbReference type="GO" id="GO:0015297">
    <property type="term" value="F:antiporter activity"/>
    <property type="evidence" value="ECO:0007669"/>
    <property type="project" value="UniProtKB-KW"/>
</dbReference>
<gene>
    <name evidence="17" type="ORF">EJ997_08995</name>
</gene>
<dbReference type="PANTHER" id="PTHR43373">
    <property type="entry name" value="NA(+)/H(+) ANTIPORTER SUBUNIT"/>
    <property type="match status" value="1"/>
</dbReference>
<keyword evidence="3" id="KW-0050">Antiport</keyword>
<evidence type="ECO:0000256" key="11">
    <source>
        <dbReference type="SAM" id="Phobius"/>
    </source>
</evidence>
<evidence type="ECO:0000256" key="9">
    <source>
        <dbReference type="RuleBase" id="RU000320"/>
    </source>
</evidence>
<feature type="transmembrane region" description="Helical" evidence="11">
    <location>
        <begin position="105"/>
        <end position="123"/>
    </location>
</feature>
<feature type="transmembrane region" description="Helical" evidence="11">
    <location>
        <begin position="376"/>
        <end position="396"/>
    </location>
</feature>
<feature type="compositionally biased region" description="Basic and acidic residues" evidence="10">
    <location>
        <begin position="992"/>
        <end position="1009"/>
    </location>
</feature>
<feature type="domain" description="MrpA C-terminal/MbhD" evidence="15">
    <location>
        <begin position="611"/>
        <end position="674"/>
    </location>
</feature>
<feature type="transmembrane region" description="Helical" evidence="11">
    <location>
        <begin position="331"/>
        <end position="355"/>
    </location>
</feature>
<feature type="transmembrane region" description="Helical" evidence="11">
    <location>
        <begin position="129"/>
        <end position="146"/>
    </location>
</feature>
<feature type="transmembrane region" description="Helical" evidence="11">
    <location>
        <begin position="416"/>
        <end position="437"/>
    </location>
</feature>
<keyword evidence="2" id="KW-0813">Transport</keyword>
<feature type="region of interest" description="Disordered" evidence="10">
    <location>
        <begin position="979"/>
        <end position="1009"/>
    </location>
</feature>
<evidence type="ECO:0000256" key="4">
    <source>
        <dbReference type="ARBA" id="ARBA00022475"/>
    </source>
</evidence>
<evidence type="ECO:0000313" key="17">
    <source>
        <dbReference type="EMBL" id="AZQ77450.1"/>
    </source>
</evidence>
<keyword evidence="6 11" id="KW-1133">Transmembrane helix</keyword>
<dbReference type="Pfam" id="PF00361">
    <property type="entry name" value="Proton_antipo_M"/>
    <property type="match status" value="1"/>
</dbReference>
<feature type="transmembrane region" description="Helical" evidence="11">
    <location>
        <begin position="845"/>
        <end position="862"/>
    </location>
</feature>
<organism evidence="17 18">
    <name type="scientific">Flaviflexus ciconiae</name>
    <dbReference type="NCBI Taxonomy" id="2496867"/>
    <lineage>
        <taxon>Bacteria</taxon>
        <taxon>Bacillati</taxon>
        <taxon>Actinomycetota</taxon>
        <taxon>Actinomycetes</taxon>
        <taxon>Actinomycetales</taxon>
        <taxon>Actinomycetaceae</taxon>
        <taxon>Flaviflexus</taxon>
    </lineage>
</organism>
<feature type="domain" description="NADH-Ubiquinone oxidoreductase (complex I) chain 5 N-terminal" evidence="13">
    <location>
        <begin position="67"/>
        <end position="108"/>
    </location>
</feature>
<evidence type="ECO:0000259" key="14">
    <source>
        <dbReference type="Pfam" id="PF04039"/>
    </source>
</evidence>
<evidence type="ECO:0000256" key="7">
    <source>
        <dbReference type="ARBA" id="ARBA00023065"/>
    </source>
</evidence>
<feature type="domain" description="Na+/H+ antiporter MnhB subunit-related protein" evidence="14">
    <location>
        <begin position="838"/>
        <end position="961"/>
    </location>
</feature>
<feature type="domain" description="NADH:quinone oxidoreductase/Mrp antiporter transmembrane" evidence="12">
    <location>
        <begin position="127"/>
        <end position="428"/>
    </location>
</feature>
<dbReference type="NCBIfam" id="NF009284">
    <property type="entry name" value="PRK12644.1"/>
    <property type="match status" value="1"/>
</dbReference>
<feature type="transmembrane region" description="Helical" evidence="11">
    <location>
        <begin position="690"/>
        <end position="708"/>
    </location>
</feature>
<evidence type="ECO:0000259" key="13">
    <source>
        <dbReference type="Pfam" id="PF00662"/>
    </source>
</evidence>
<dbReference type="EMBL" id="CP034593">
    <property type="protein sequence ID" value="AZQ77450.1"/>
    <property type="molecule type" value="Genomic_DNA"/>
</dbReference>
<dbReference type="AlphaFoldDB" id="A0A3Q9G4S6"/>
<feature type="transmembrane region" description="Helical" evidence="11">
    <location>
        <begin position="602"/>
        <end position="621"/>
    </location>
</feature>